<keyword evidence="1 5" id="KW-0489">Methyltransferase</keyword>
<proteinExistence type="inferred from homology"/>
<accession>A0ABN6NDJ3</accession>
<comment type="catalytic activity">
    <reaction evidence="4 5">
        <text>L-glutaminyl-[peptide chain release factor] + S-adenosyl-L-methionine = N(5)-methyl-L-glutaminyl-[peptide chain release factor] + S-adenosyl-L-homocysteine + H(+)</text>
        <dbReference type="Rhea" id="RHEA:42896"/>
        <dbReference type="Rhea" id="RHEA-COMP:10271"/>
        <dbReference type="Rhea" id="RHEA-COMP:10272"/>
        <dbReference type="ChEBI" id="CHEBI:15378"/>
        <dbReference type="ChEBI" id="CHEBI:30011"/>
        <dbReference type="ChEBI" id="CHEBI:57856"/>
        <dbReference type="ChEBI" id="CHEBI:59789"/>
        <dbReference type="ChEBI" id="CHEBI:61891"/>
        <dbReference type="EC" id="2.1.1.297"/>
    </reaction>
</comment>
<dbReference type="InterPro" id="IPR004556">
    <property type="entry name" value="HemK-like"/>
</dbReference>
<dbReference type="Pfam" id="PF17827">
    <property type="entry name" value="PrmC_N"/>
    <property type="match status" value="1"/>
</dbReference>
<dbReference type="NCBIfam" id="TIGR03534">
    <property type="entry name" value="RF_mod_PrmC"/>
    <property type="match status" value="1"/>
</dbReference>
<comment type="similarity">
    <text evidence="5">Belongs to the protein N5-glutamine methyltransferase family. PrmC subfamily.</text>
</comment>
<feature type="binding site" evidence="5">
    <location>
        <position position="188"/>
    </location>
    <ligand>
        <name>S-adenosyl-L-methionine</name>
        <dbReference type="ChEBI" id="CHEBI:59789"/>
    </ligand>
</feature>
<dbReference type="Gene3D" id="3.40.50.150">
    <property type="entry name" value="Vaccinia Virus protein VP39"/>
    <property type="match status" value="1"/>
</dbReference>
<evidence type="ECO:0000256" key="5">
    <source>
        <dbReference type="HAMAP-Rule" id="MF_02126"/>
    </source>
</evidence>
<evidence type="ECO:0000259" key="6">
    <source>
        <dbReference type="Pfam" id="PF05175"/>
    </source>
</evidence>
<evidence type="ECO:0000259" key="7">
    <source>
        <dbReference type="Pfam" id="PF17827"/>
    </source>
</evidence>
<protein>
    <recommendedName>
        <fullName evidence="5">Release factor glutamine methyltransferase</fullName>
        <shortName evidence="5">RF MTase</shortName>
        <ecNumber evidence="5">2.1.1.297</ecNumber>
    </recommendedName>
    <alternativeName>
        <fullName evidence="5">N5-glutamine methyltransferase PrmC</fullName>
    </alternativeName>
    <alternativeName>
        <fullName evidence="5">Protein-(glutamine-N5) MTase PrmC</fullName>
    </alternativeName>
    <alternativeName>
        <fullName evidence="5">Protein-glutamine N-methyltransferase PrmC</fullName>
    </alternativeName>
</protein>
<evidence type="ECO:0000256" key="1">
    <source>
        <dbReference type="ARBA" id="ARBA00022603"/>
    </source>
</evidence>
<dbReference type="InterPro" id="IPR002052">
    <property type="entry name" value="DNA_methylase_N6_adenine_CS"/>
</dbReference>
<evidence type="ECO:0000313" key="8">
    <source>
        <dbReference type="EMBL" id="BDG10102.1"/>
    </source>
</evidence>
<dbReference type="Pfam" id="PF05175">
    <property type="entry name" value="MTS"/>
    <property type="match status" value="1"/>
</dbReference>
<organism evidence="8 9">
    <name type="scientific">Anaeromyxobacter paludicola</name>
    <dbReference type="NCBI Taxonomy" id="2918171"/>
    <lineage>
        <taxon>Bacteria</taxon>
        <taxon>Pseudomonadati</taxon>
        <taxon>Myxococcota</taxon>
        <taxon>Myxococcia</taxon>
        <taxon>Myxococcales</taxon>
        <taxon>Cystobacterineae</taxon>
        <taxon>Anaeromyxobacteraceae</taxon>
        <taxon>Anaeromyxobacter</taxon>
    </lineage>
</organism>
<dbReference type="Proteomes" id="UP001162734">
    <property type="component" value="Chromosome"/>
</dbReference>
<dbReference type="GO" id="GO:0008168">
    <property type="term" value="F:methyltransferase activity"/>
    <property type="evidence" value="ECO:0007669"/>
    <property type="project" value="UniProtKB-KW"/>
</dbReference>
<evidence type="ECO:0000256" key="2">
    <source>
        <dbReference type="ARBA" id="ARBA00022679"/>
    </source>
</evidence>
<feature type="domain" description="Methyltransferase small" evidence="6">
    <location>
        <begin position="101"/>
        <end position="192"/>
    </location>
</feature>
<dbReference type="InterPro" id="IPR050320">
    <property type="entry name" value="N5-glutamine_MTase"/>
</dbReference>
<evidence type="ECO:0000313" key="9">
    <source>
        <dbReference type="Proteomes" id="UP001162734"/>
    </source>
</evidence>
<comment type="function">
    <text evidence="5">Methylates the class 1 translation termination release factors RF1/PrfA and RF2/PrfB on the glutamine residue of the universally conserved GGQ motif.</text>
</comment>
<evidence type="ECO:0000256" key="4">
    <source>
        <dbReference type="ARBA" id="ARBA00048391"/>
    </source>
</evidence>
<dbReference type="RefSeq" id="WP_248342496.1">
    <property type="nucleotide sequence ID" value="NZ_AP025592.1"/>
</dbReference>
<dbReference type="NCBIfam" id="TIGR00536">
    <property type="entry name" value="hemK_fam"/>
    <property type="match status" value="1"/>
</dbReference>
<comment type="caution">
    <text evidence="5">Lacks conserved residue(s) required for the propagation of feature annotation.</text>
</comment>
<keyword evidence="2 5" id="KW-0808">Transferase</keyword>
<dbReference type="InterPro" id="IPR029063">
    <property type="entry name" value="SAM-dependent_MTases_sf"/>
</dbReference>
<feature type="binding site" evidence="5">
    <location>
        <begin position="188"/>
        <end position="191"/>
    </location>
    <ligand>
        <name>substrate</name>
    </ligand>
</feature>
<dbReference type="SUPFAM" id="SSF53335">
    <property type="entry name" value="S-adenosyl-L-methionine-dependent methyltransferases"/>
    <property type="match status" value="1"/>
</dbReference>
<dbReference type="InterPro" id="IPR007848">
    <property type="entry name" value="Small_mtfrase_dom"/>
</dbReference>
<keyword evidence="9" id="KW-1185">Reference proteome</keyword>
<feature type="binding site" evidence="5">
    <location>
        <position position="145"/>
    </location>
    <ligand>
        <name>S-adenosyl-L-methionine</name>
        <dbReference type="ChEBI" id="CHEBI:59789"/>
    </ligand>
</feature>
<gene>
    <name evidence="5 8" type="primary">prmC</name>
    <name evidence="8" type="ORF">AMPC_32150</name>
</gene>
<dbReference type="HAMAP" id="MF_02126">
    <property type="entry name" value="RF_methyltr_PrmC"/>
    <property type="match status" value="1"/>
</dbReference>
<dbReference type="Gene3D" id="1.10.8.10">
    <property type="entry name" value="DNA helicase RuvA subunit, C-terminal domain"/>
    <property type="match status" value="1"/>
</dbReference>
<keyword evidence="3 5" id="KW-0949">S-adenosyl-L-methionine</keyword>
<sequence length="281" mass="29713">MKDTWTPLKLLAWTQGFFARGGVDAPRLTAEVLLAHALGCDRVRLYLDFDKPLGEPELAAFRALVKRRAAGEPTAYLVGRREFYGRPFAVDRRVLVPRPETELLVEAALAALPEGGAALDLCTGTGCVGITLALERPGARVTAVDLSPDALAVARANAAALGASVELLEGDLFAPVPPERRFDVIASNPPYVPTGELAGLSREVRQEPALALDGGADGLAVARRIVAEAPRRLAPGGTLLVELHESHAESLPALCRAAGFAEVELRKDLAGLPRLAVAVMV</sequence>
<dbReference type="CDD" id="cd02440">
    <property type="entry name" value="AdoMet_MTases"/>
    <property type="match status" value="1"/>
</dbReference>
<feature type="domain" description="Release factor glutamine methyltransferase N-terminal" evidence="7">
    <location>
        <begin position="10"/>
        <end position="79"/>
    </location>
</feature>
<name>A0ABN6NDJ3_9BACT</name>
<dbReference type="EC" id="2.1.1.297" evidence="5"/>
<dbReference type="PANTHER" id="PTHR18895">
    <property type="entry name" value="HEMK METHYLTRANSFERASE"/>
    <property type="match status" value="1"/>
</dbReference>
<dbReference type="GO" id="GO:0032259">
    <property type="term" value="P:methylation"/>
    <property type="evidence" value="ECO:0007669"/>
    <property type="project" value="UniProtKB-KW"/>
</dbReference>
<dbReference type="InterPro" id="IPR019874">
    <property type="entry name" value="RF_methyltr_PrmC"/>
</dbReference>
<dbReference type="PROSITE" id="PS00092">
    <property type="entry name" value="N6_MTASE"/>
    <property type="match status" value="1"/>
</dbReference>
<evidence type="ECO:0000256" key="3">
    <source>
        <dbReference type="ARBA" id="ARBA00022691"/>
    </source>
</evidence>
<dbReference type="PANTHER" id="PTHR18895:SF74">
    <property type="entry name" value="MTRF1L RELEASE FACTOR GLUTAMINE METHYLTRANSFERASE"/>
    <property type="match status" value="1"/>
</dbReference>
<dbReference type="EMBL" id="AP025592">
    <property type="protein sequence ID" value="BDG10102.1"/>
    <property type="molecule type" value="Genomic_DNA"/>
</dbReference>
<reference evidence="9" key="1">
    <citation type="journal article" date="2022" name="Int. J. Syst. Evol. Microbiol.">
        <title>Anaeromyxobacter oryzae sp. nov., Anaeromyxobacter diazotrophicus sp. nov. and Anaeromyxobacter paludicola sp. nov., isolated from paddy soils.</title>
        <authorList>
            <person name="Itoh H."/>
            <person name="Xu Z."/>
            <person name="Mise K."/>
            <person name="Masuda Y."/>
            <person name="Ushijima N."/>
            <person name="Hayakawa C."/>
            <person name="Shiratori Y."/>
            <person name="Senoo K."/>
        </authorList>
    </citation>
    <scope>NUCLEOTIDE SEQUENCE [LARGE SCALE GENOMIC DNA]</scope>
    <source>
        <strain evidence="9">Red630</strain>
    </source>
</reference>
<dbReference type="InterPro" id="IPR040758">
    <property type="entry name" value="PrmC_N"/>
</dbReference>